<dbReference type="GO" id="GO:0006281">
    <property type="term" value="P:DNA repair"/>
    <property type="evidence" value="ECO:0007669"/>
    <property type="project" value="UniProtKB-KW"/>
</dbReference>
<evidence type="ECO:0000256" key="3">
    <source>
        <dbReference type="ARBA" id="ARBA00022806"/>
    </source>
</evidence>
<keyword evidence="4" id="KW-0238">DNA-binding</keyword>
<keyword evidence="2" id="KW-0378">Hydrolase</keyword>
<evidence type="ECO:0000313" key="7">
    <source>
        <dbReference type="EMBL" id="GAH21008.1"/>
    </source>
</evidence>
<feature type="domain" description="DEAD/DEAH-box helicase" evidence="6">
    <location>
        <begin position="7"/>
        <end position="76"/>
    </location>
</feature>
<dbReference type="Pfam" id="PF00270">
    <property type="entry name" value="DEAD"/>
    <property type="match status" value="1"/>
</dbReference>
<dbReference type="PANTHER" id="PTHR47964">
    <property type="entry name" value="ATP-DEPENDENT DNA HELICASE HOMOLOG RECG, CHLOROPLASTIC"/>
    <property type="match status" value="1"/>
</dbReference>
<organism evidence="7">
    <name type="scientific">marine sediment metagenome</name>
    <dbReference type="NCBI Taxonomy" id="412755"/>
    <lineage>
        <taxon>unclassified sequences</taxon>
        <taxon>metagenomes</taxon>
        <taxon>ecological metagenomes</taxon>
    </lineage>
</organism>
<reference evidence="7" key="1">
    <citation type="journal article" date="2014" name="Front. Microbiol.">
        <title>High frequency of phylogenetically diverse reductive dehalogenase-homologous genes in deep subseafloor sedimentary metagenomes.</title>
        <authorList>
            <person name="Kawai M."/>
            <person name="Futagami T."/>
            <person name="Toyoda A."/>
            <person name="Takaki Y."/>
            <person name="Nishi S."/>
            <person name="Hori S."/>
            <person name="Arai W."/>
            <person name="Tsubouchi T."/>
            <person name="Morono Y."/>
            <person name="Uchiyama I."/>
            <person name="Ito T."/>
            <person name="Fujiyama A."/>
            <person name="Inagaki F."/>
            <person name="Takami H."/>
        </authorList>
    </citation>
    <scope>NUCLEOTIDE SEQUENCE</scope>
    <source>
        <strain evidence="7">Expedition CK06-06</strain>
    </source>
</reference>
<dbReference type="GO" id="GO:0005524">
    <property type="term" value="F:ATP binding"/>
    <property type="evidence" value="ECO:0007669"/>
    <property type="project" value="InterPro"/>
</dbReference>
<keyword evidence="3" id="KW-0547">Nucleotide-binding</keyword>
<sequence>AAFKTVMDNKQVAILVPTTVLAQQHFTTFSQRLQAFPLRIEMLSRFCSPEKEGKILVGLANGTVDICIGTHRLLQKDVVVKDIG</sequence>
<evidence type="ECO:0000259" key="6">
    <source>
        <dbReference type="Pfam" id="PF00270"/>
    </source>
</evidence>
<feature type="non-terminal residue" evidence="7">
    <location>
        <position position="1"/>
    </location>
</feature>
<name>X1FJS3_9ZZZZ</name>
<protein>
    <recommendedName>
        <fullName evidence="6">DEAD/DEAH-box helicase domain-containing protein</fullName>
    </recommendedName>
</protein>
<dbReference type="Gene3D" id="3.40.50.300">
    <property type="entry name" value="P-loop containing nucleotide triphosphate hydrolases"/>
    <property type="match status" value="1"/>
</dbReference>
<evidence type="ECO:0000256" key="5">
    <source>
        <dbReference type="ARBA" id="ARBA00023204"/>
    </source>
</evidence>
<dbReference type="InterPro" id="IPR027417">
    <property type="entry name" value="P-loop_NTPase"/>
</dbReference>
<dbReference type="AlphaFoldDB" id="X1FJS3"/>
<keyword evidence="5" id="KW-0234">DNA repair</keyword>
<dbReference type="InterPro" id="IPR047112">
    <property type="entry name" value="RecG/Mfd"/>
</dbReference>
<keyword evidence="1" id="KW-0227">DNA damage</keyword>
<dbReference type="SUPFAM" id="SSF52540">
    <property type="entry name" value="P-loop containing nucleoside triphosphate hydrolases"/>
    <property type="match status" value="1"/>
</dbReference>
<comment type="caution">
    <text evidence="7">The sequence shown here is derived from an EMBL/GenBank/DDBJ whole genome shotgun (WGS) entry which is preliminary data.</text>
</comment>
<dbReference type="GO" id="GO:0016787">
    <property type="term" value="F:hydrolase activity"/>
    <property type="evidence" value="ECO:0007669"/>
    <property type="project" value="UniProtKB-KW"/>
</dbReference>
<dbReference type="GO" id="GO:0003678">
    <property type="term" value="F:DNA helicase activity"/>
    <property type="evidence" value="ECO:0007669"/>
    <property type="project" value="TreeGrafter"/>
</dbReference>
<proteinExistence type="predicted"/>
<gene>
    <name evidence="7" type="ORF">S01H4_66174</name>
</gene>
<keyword evidence="3" id="KW-0067">ATP-binding</keyword>
<dbReference type="InterPro" id="IPR011545">
    <property type="entry name" value="DEAD/DEAH_box_helicase_dom"/>
</dbReference>
<evidence type="ECO:0000256" key="2">
    <source>
        <dbReference type="ARBA" id="ARBA00022801"/>
    </source>
</evidence>
<evidence type="ECO:0000256" key="4">
    <source>
        <dbReference type="ARBA" id="ARBA00023125"/>
    </source>
</evidence>
<dbReference type="EMBL" id="BART01040831">
    <property type="protein sequence ID" value="GAH21008.1"/>
    <property type="molecule type" value="Genomic_DNA"/>
</dbReference>
<accession>X1FJS3</accession>
<evidence type="ECO:0000256" key="1">
    <source>
        <dbReference type="ARBA" id="ARBA00022763"/>
    </source>
</evidence>
<dbReference type="PANTHER" id="PTHR47964:SF1">
    <property type="entry name" value="ATP-DEPENDENT DNA HELICASE HOMOLOG RECG, CHLOROPLASTIC"/>
    <property type="match status" value="1"/>
</dbReference>
<feature type="non-terminal residue" evidence="7">
    <location>
        <position position="84"/>
    </location>
</feature>
<keyword evidence="3" id="KW-0347">Helicase</keyword>
<dbReference type="GO" id="GO:0003677">
    <property type="term" value="F:DNA binding"/>
    <property type="evidence" value="ECO:0007669"/>
    <property type="project" value="UniProtKB-KW"/>
</dbReference>